<protein>
    <submittedName>
        <fullName evidence="3">Tripartite tricarboxylate transporter substrate binding protein</fullName>
    </submittedName>
</protein>
<dbReference type="OrthoDB" id="8678477at2"/>
<dbReference type="AlphaFoldDB" id="A0A2A7URU5"/>
<dbReference type="SUPFAM" id="SSF53850">
    <property type="entry name" value="Periplasmic binding protein-like II"/>
    <property type="match status" value="1"/>
</dbReference>
<comment type="similarity">
    <text evidence="1">Belongs to the UPF0065 (bug) family.</text>
</comment>
<feature type="chain" id="PRO_5013241785" evidence="2">
    <location>
        <begin position="26"/>
        <end position="331"/>
    </location>
</feature>
<gene>
    <name evidence="3" type="ORF">CRM82_04605</name>
</gene>
<sequence length="331" mass="34504">MQRRQLLKAAAAPLVLAGLPAAVQAQGNWPAAKNITYMVPFATGGTTDTLGRLIAQQLGPALGTTVIVENRGGAGGSVGSELAARAQPDGYTLLGGTISSHAINISLYPKLGYDPVKSFTPITLIGTNPLVLVVAANSPYKSLQDVLEAAKKRQGGLSSASAGAGTSQHLALEMLGWKSGVKFTHVPYKGSGPAIQDVMGGQVDMMFDTTVVAAPHIQSGKLRALAVTSKQRLEALKDVPTVAESGVSSLANFEVTSWQALFAPSGTPDAIVQKLHQEVAKIIATPDMKARLKTMGMEPSTLSPAQIAEFQKTEVAKWAAVIKEAKVKVDS</sequence>
<proteinExistence type="inferred from homology"/>
<evidence type="ECO:0000256" key="2">
    <source>
        <dbReference type="SAM" id="SignalP"/>
    </source>
</evidence>
<evidence type="ECO:0000313" key="3">
    <source>
        <dbReference type="EMBL" id="PEH87990.1"/>
    </source>
</evidence>
<comment type="caution">
    <text evidence="3">The sequence shown here is derived from an EMBL/GenBank/DDBJ whole genome shotgun (WGS) entry which is preliminary data.</text>
</comment>
<dbReference type="EMBL" id="PDEA01000001">
    <property type="protein sequence ID" value="PEH87990.1"/>
    <property type="molecule type" value="Genomic_DNA"/>
</dbReference>
<name>A0A2A7URU5_COMTR</name>
<evidence type="ECO:0000256" key="1">
    <source>
        <dbReference type="ARBA" id="ARBA00006987"/>
    </source>
</evidence>
<dbReference type="PANTHER" id="PTHR42928">
    <property type="entry name" value="TRICARBOXYLATE-BINDING PROTEIN"/>
    <property type="match status" value="1"/>
</dbReference>
<keyword evidence="2" id="KW-0732">Signal</keyword>
<dbReference type="CDD" id="cd13578">
    <property type="entry name" value="PBP2_Bug27"/>
    <property type="match status" value="1"/>
</dbReference>
<dbReference type="PANTHER" id="PTHR42928:SF5">
    <property type="entry name" value="BLR1237 PROTEIN"/>
    <property type="match status" value="1"/>
</dbReference>
<feature type="signal peptide" evidence="2">
    <location>
        <begin position="1"/>
        <end position="25"/>
    </location>
</feature>
<evidence type="ECO:0000313" key="4">
    <source>
        <dbReference type="Proteomes" id="UP000220246"/>
    </source>
</evidence>
<dbReference type="PIRSF" id="PIRSF017082">
    <property type="entry name" value="YflP"/>
    <property type="match status" value="1"/>
</dbReference>
<dbReference type="Proteomes" id="UP000220246">
    <property type="component" value="Unassembled WGS sequence"/>
</dbReference>
<dbReference type="RefSeq" id="WP_066541637.1">
    <property type="nucleotide sequence ID" value="NZ_DALZSI010000018.1"/>
</dbReference>
<reference evidence="4" key="1">
    <citation type="submission" date="2017-09" db="EMBL/GenBank/DDBJ databases">
        <title>FDA dAtabase for Regulatory Grade micrObial Sequences (FDA-ARGOS): Supporting development and validation of Infectious Disease Dx tests.</title>
        <authorList>
            <person name="Minogue T."/>
            <person name="Wolcott M."/>
            <person name="Wasieloski L."/>
            <person name="Aguilar W."/>
            <person name="Moore D."/>
            <person name="Tallon L."/>
            <person name="Sadzewicz L."/>
            <person name="Ott S."/>
            <person name="Zhao X."/>
            <person name="Nagaraj S."/>
            <person name="Vavikolanu K."/>
            <person name="Aluvathingal J."/>
            <person name="Nadendla S."/>
            <person name="Sichtig H."/>
        </authorList>
    </citation>
    <scope>NUCLEOTIDE SEQUENCE [LARGE SCALE GENOMIC DNA]</scope>
    <source>
        <strain evidence="4">FDAARGOS_394</strain>
    </source>
</reference>
<keyword evidence="4" id="KW-1185">Reference proteome</keyword>
<organism evidence="3 4">
    <name type="scientific">Comamonas terrigena</name>
    <dbReference type="NCBI Taxonomy" id="32013"/>
    <lineage>
        <taxon>Bacteria</taxon>
        <taxon>Pseudomonadati</taxon>
        <taxon>Pseudomonadota</taxon>
        <taxon>Betaproteobacteria</taxon>
        <taxon>Burkholderiales</taxon>
        <taxon>Comamonadaceae</taxon>
        <taxon>Comamonas</taxon>
    </lineage>
</organism>
<dbReference type="Pfam" id="PF03401">
    <property type="entry name" value="TctC"/>
    <property type="match status" value="1"/>
</dbReference>
<accession>A0A2A7URU5</accession>
<dbReference type="Gene3D" id="3.40.190.150">
    <property type="entry name" value="Bordetella uptake gene, domain 1"/>
    <property type="match status" value="1"/>
</dbReference>
<dbReference type="InterPro" id="IPR042100">
    <property type="entry name" value="Bug_dom1"/>
</dbReference>
<dbReference type="Gene3D" id="3.40.190.10">
    <property type="entry name" value="Periplasmic binding protein-like II"/>
    <property type="match status" value="1"/>
</dbReference>
<dbReference type="InterPro" id="IPR005064">
    <property type="entry name" value="BUG"/>
</dbReference>
<dbReference type="GeneID" id="80799870"/>
<dbReference type="STRING" id="1219032.GCA_001515545_03947"/>